<dbReference type="GO" id="GO:0140359">
    <property type="term" value="F:ABC-type transporter activity"/>
    <property type="evidence" value="ECO:0007669"/>
    <property type="project" value="InterPro"/>
</dbReference>
<feature type="compositionally biased region" description="Basic residues" evidence="7">
    <location>
        <begin position="85"/>
        <end position="95"/>
    </location>
</feature>
<evidence type="ECO:0000256" key="5">
    <source>
        <dbReference type="ARBA" id="ARBA00022989"/>
    </source>
</evidence>
<dbReference type="Pfam" id="PF00664">
    <property type="entry name" value="ABC_membrane"/>
    <property type="match status" value="1"/>
</dbReference>
<dbReference type="Gene3D" id="3.40.50.300">
    <property type="entry name" value="P-loop containing nucleotide triphosphate hydrolases"/>
    <property type="match status" value="1"/>
</dbReference>
<keyword evidence="3" id="KW-0547">Nucleotide-binding</keyword>
<dbReference type="PANTHER" id="PTHR24223">
    <property type="entry name" value="ATP-BINDING CASSETTE SUB-FAMILY C"/>
    <property type="match status" value="1"/>
</dbReference>
<dbReference type="GO" id="GO:0016020">
    <property type="term" value="C:membrane"/>
    <property type="evidence" value="ECO:0007669"/>
    <property type="project" value="InterPro"/>
</dbReference>
<evidence type="ECO:0000256" key="7">
    <source>
        <dbReference type="SAM" id="MobiDB-lite"/>
    </source>
</evidence>
<protein>
    <submittedName>
        <fullName evidence="11">Multidrug resistance-associated protein 5-like</fullName>
    </submittedName>
</protein>
<gene>
    <name evidence="11" type="primary">LOC118409057</name>
</gene>
<keyword evidence="4" id="KW-0067">ATP-binding</keyword>
<evidence type="ECO:0000256" key="8">
    <source>
        <dbReference type="SAM" id="Phobius"/>
    </source>
</evidence>
<feature type="region of interest" description="Disordered" evidence="7">
    <location>
        <begin position="120"/>
        <end position="160"/>
    </location>
</feature>
<dbReference type="OrthoDB" id="6500128at2759"/>
<evidence type="ECO:0000313" key="10">
    <source>
        <dbReference type="Proteomes" id="UP000001554"/>
    </source>
</evidence>
<evidence type="ECO:0000256" key="4">
    <source>
        <dbReference type="ARBA" id="ARBA00022840"/>
    </source>
</evidence>
<dbReference type="PROSITE" id="PS50929">
    <property type="entry name" value="ABC_TM1F"/>
    <property type="match status" value="1"/>
</dbReference>
<evidence type="ECO:0000256" key="3">
    <source>
        <dbReference type="ARBA" id="ARBA00022741"/>
    </source>
</evidence>
<accession>A0A9J7KLU0</accession>
<evidence type="ECO:0000259" key="9">
    <source>
        <dbReference type="PROSITE" id="PS50929"/>
    </source>
</evidence>
<dbReference type="SUPFAM" id="SSF52540">
    <property type="entry name" value="P-loop containing nucleoside triphosphate hydrolases"/>
    <property type="match status" value="1"/>
</dbReference>
<feature type="compositionally biased region" description="Polar residues" evidence="7">
    <location>
        <begin position="96"/>
        <end position="107"/>
    </location>
</feature>
<dbReference type="SUPFAM" id="SSF90123">
    <property type="entry name" value="ABC transporter transmembrane region"/>
    <property type="match status" value="1"/>
</dbReference>
<dbReference type="Proteomes" id="UP000001554">
    <property type="component" value="Unplaced"/>
</dbReference>
<dbReference type="KEGG" id="bfo:118409057"/>
<dbReference type="InterPro" id="IPR036640">
    <property type="entry name" value="ABC1_TM_sf"/>
</dbReference>
<dbReference type="Gene3D" id="1.20.1560.10">
    <property type="entry name" value="ABC transporter type 1, transmembrane domain"/>
    <property type="match status" value="1"/>
</dbReference>
<keyword evidence="10" id="KW-1185">Reference proteome</keyword>
<dbReference type="GO" id="GO:0005524">
    <property type="term" value="F:ATP binding"/>
    <property type="evidence" value="ECO:0007669"/>
    <property type="project" value="UniProtKB-KW"/>
</dbReference>
<keyword evidence="2 8" id="KW-0812">Transmembrane</keyword>
<keyword evidence="1" id="KW-0813">Transport</keyword>
<dbReference type="OMA" id="HECCINL"/>
<keyword evidence="5 8" id="KW-1133">Transmembrane helix</keyword>
<feature type="compositionally biased region" description="Basic and acidic residues" evidence="7">
    <location>
        <begin position="144"/>
        <end position="160"/>
    </location>
</feature>
<feature type="non-terminal residue" evidence="11">
    <location>
        <position position="1"/>
    </location>
</feature>
<sequence>CNHFSLFFFQYLSDCDEIIVFNDGRITEKGKHRQLMNLNGEYANLILNFHEDEEDEEDADLIVEQEDVVIETESPLQRNPSVQRSLRRRDSKRASQRSFQRQDSVRGSMNLKRSYSIRSVHSTASETAGHIEEPLEREDLDPESEGKKEDGDPQKLVTEEEKYKGTVAGATYWSYVKAGGGVIVCTLTMLLFILNTASMVFSNWWLTYWLNQGSGVPLNQSDPSTFNLTENPRLNFYILIYGMTVVAMLVIAVIKGYCYVKVTLGASSSMHDSVFASIFRCPMKFFDVTPTGRILNRFSRDLDESK</sequence>
<dbReference type="PANTHER" id="PTHR24223:SF447">
    <property type="entry name" value="MULTIDRUG RESISTANCE-ASSOCIATED PROTEIN 5"/>
    <property type="match status" value="1"/>
</dbReference>
<evidence type="ECO:0000256" key="2">
    <source>
        <dbReference type="ARBA" id="ARBA00022692"/>
    </source>
</evidence>
<dbReference type="InterPro" id="IPR050173">
    <property type="entry name" value="ABC_transporter_C-like"/>
</dbReference>
<feature type="compositionally biased region" description="Polar residues" evidence="7">
    <location>
        <begin position="74"/>
        <end position="84"/>
    </location>
</feature>
<feature type="transmembrane region" description="Helical" evidence="8">
    <location>
        <begin position="236"/>
        <end position="260"/>
    </location>
</feature>
<dbReference type="AlphaFoldDB" id="A0A9J7KLU0"/>
<feature type="transmembrane region" description="Helical" evidence="8">
    <location>
        <begin position="182"/>
        <end position="206"/>
    </location>
</feature>
<feature type="region of interest" description="Disordered" evidence="7">
    <location>
        <begin position="72"/>
        <end position="107"/>
    </location>
</feature>
<organism evidence="10 11">
    <name type="scientific">Branchiostoma floridae</name>
    <name type="common">Florida lancelet</name>
    <name type="synonym">Amphioxus</name>
    <dbReference type="NCBI Taxonomy" id="7739"/>
    <lineage>
        <taxon>Eukaryota</taxon>
        <taxon>Metazoa</taxon>
        <taxon>Chordata</taxon>
        <taxon>Cephalochordata</taxon>
        <taxon>Leptocardii</taxon>
        <taxon>Amphioxiformes</taxon>
        <taxon>Branchiostomatidae</taxon>
        <taxon>Branchiostoma</taxon>
    </lineage>
</organism>
<dbReference type="RefSeq" id="XP_035665818.1">
    <property type="nucleotide sequence ID" value="XM_035809925.1"/>
</dbReference>
<name>A0A9J7KLU0_BRAFL</name>
<evidence type="ECO:0000313" key="11">
    <source>
        <dbReference type="RefSeq" id="XP_035665818.1"/>
    </source>
</evidence>
<feature type="domain" description="ABC transmembrane type-1" evidence="9">
    <location>
        <begin position="187"/>
        <end position="306"/>
    </location>
</feature>
<keyword evidence="6 8" id="KW-0472">Membrane</keyword>
<evidence type="ECO:0000256" key="6">
    <source>
        <dbReference type="ARBA" id="ARBA00023136"/>
    </source>
</evidence>
<reference evidence="11" key="1">
    <citation type="submission" date="2025-08" db="UniProtKB">
        <authorList>
            <consortium name="RefSeq"/>
        </authorList>
    </citation>
    <scope>IDENTIFICATION</scope>
    <source>
        <strain evidence="11">S238N-H82</strain>
        <tissue evidence="11">Testes</tissue>
    </source>
</reference>
<dbReference type="InterPro" id="IPR011527">
    <property type="entry name" value="ABC1_TM_dom"/>
</dbReference>
<evidence type="ECO:0000256" key="1">
    <source>
        <dbReference type="ARBA" id="ARBA00022448"/>
    </source>
</evidence>
<dbReference type="GeneID" id="118409057"/>
<proteinExistence type="predicted"/>
<dbReference type="InterPro" id="IPR027417">
    <property type="entry name" value="P-loop_NTPase"/>
</dbReference>